<evidence type="ECO:0000313" key="2">
    <source>
        <dbReference type="Proteomes" id="UP000198407"/>
    </source>
</evidence>
<accession>A0A239CT99</accession>
<dbReference type="RefSeq" id="WP_042120956.1">
    <property type="nucleotide sequence ID" value="NZ_FZOL01000005.1"/>
</dbReference>
<reference evidence="2" key="1">
    <citation type="submission" date="2017-06" db="EMBL/GenBank/DDBJ databases">
        <authorList>
            <person name="Varghese N."/>
            <person name="Submissions S."/>
        </authorList>
    </citation>
    <scope>NUCLEOTIDE SEQUENCE [LARGE SCALE GENOMIC DNA]</scope>
    <source>
        <strain evidence="2">DSM 22348</strain>
    </source>
</reference>
<gene>
    <name evidence="1" type="ORF">SAMN05444352_10539</name>
</gene>
<organism evidence="1 2">
    <name type="scientific">Pseudomonas japonica</name>
    <dbReference type="NCBI Taxonomy" id="256466"/>
    <lineage>
        <taxon>Bacteria</taxon>
        <taxon>Pseudomonadati</taxon>
        <taxon>Pseudomonadota</taxon>
        <taxon>Gammaproteobacteria</taxon>
        <taxon>Pseudomonadales</taxon>
        <taxon>Pseudomonadaceae</taxon>
        <taxon>Pseudomonas</taxon>
    </lineage>
</organism>
<keyword evidence="2" id="KW-1185">Reference proteome</keyword>
<sequence length="381" mass="44249">MSDLFHHAALLRATHHQEPGFNLFSVLRTESDEVYLHSRFLAFLLDPNGSHACGSRLLQVFLDVMKINDFEVETTTVQTEYKSIDIFIRNAKGQAIIVENKIYAQDAYEQLYRYDLLVKKEGYQQITNLYLTLDGSEPAEHSKKDVQVSLISYETDIIRWLELCVPIVARDAGLREGVFQYIELLQKLTSTDQGGKYMEELKKRLREDDNLFLVSDIEQAYKEVLVDLQEDLWEHMRAYRQEIYPEMPAAEDTADRDSIRNYYTKSKNNRFYGLYFPLAGFPGYAYIQVDHRLYYGYCTDEHERESDRKALLDLSKDVPNSAGKADELFWRYPTHNLDLRSPTRQDLEGLRSPAIQAAIAKELIDGVHLLWTRALETAKSS</sequence>
<evidence type="ECO:0000313" key="1">
    <source>
        <dbReference type="EMBL" id="SNS23340.1"/>
    </source>
</evidence>
<name>A0A239CT99_9PSED</name>
<dbReference type="AlphaFoldDB" id="A0A239CT99"/>
<dbReference type="Proteomes" id="UP000198407">
    <property type="component" value="Unassembled WGS sequence"/>
</dbReference>
<proteinExistence type="predicted"/>
<dbReference type="EMBL" id="FZOL01000005">
    <property type="protein sequence ID" value="SNS23340.1"/>
    <property type="molecule type" value="Genomic_DNA"/>
</dbReference>
<dbReference type="InterPro" id="IPR029470">
    <property type="entry name" value="PDDEXK_4"/>
</dbReference>
<dbReference type="Pfam" id="PF14281">
    <property type="entry name" value="PDDEXK_4"/>
    <property type="match status" value="1"/>
</dbReference>
<protein>
    <submittedName>
        <fullName evidence="1">PD-(D/E)XK nuclease superfamily protein</fullName>
    </submittedName>
</protein>